<name>A0ABS2W4I0_9GAMM</name>
<dbReference type="EMBL" id="JAFFZP010000005">
    <property type="protein sequence ID" value="MBN0986604.1"/>
    <property type="molecule type" value="Genomic_DNA"/>
</dbReference>
<accession>A0ABS2W4I0</accession>
<keyword evidence="2" id="KW-1185">Reference proteome</keyword>
<dbReference type="Proteomes" id="UP000760472">
    <property type="component" value="Unassembled WGS sequence"/>
</dbReference>
<protein>
    <submittedName>
        <fullName evidence="1">Uncharacterized protein</fullName>
    </submittedName>
</protein>
<sequence>MYKAILIFLAVLLINGCSQSLRPLAPQSGPTEHCAAALTSLQQLSLSYSGMQQGEQVAKAPWLRSNRLVDYYRQTDLTETQLADLLSLMSQLAVTSLNYETRLIPASRLQEWQQRFDISDASRFIDHCSQTLVQQQLQSPDKTRRWLRSLPEDDDYQPLARVAGFYPITALLFKQGVIREHNRLYQQPEKLKDSQWTTYIAATVSTTTPAMASVAYNSLGIPRLTPTQQQALLEYHAPLWRLPDHQRVNRPGTPYWAQGELRVDPQPSSFTYISYGIHHSQITLQLNYLIWFPERPAENSFDLVAGQHDAVLFRVHLSPSGEILAYDSIHLCGCWYTLILPTGTRYSDHHDLYHEPTFVLRTDRGRQQISLTADSHLLIASQKRDLPPPVSTKYQLKPFTSLIQLKTGDKYRSVFNRQGFVSGSERLERWLFWPMGISNPGALRRPGDHAIRFVGHLHFDDPQILEKLGVDSD</sequence>
<dbReference type="RefSeq" id="WP_205213009.1">
    <property type="nucleotide sequence ID" value="NZ_JAFFZP010000005.1"/>
</dbReference>
<organism evidence="1 2">
    <name type="scientific">Amphritea pacifica</name>
    <dbReference type="NCBI Taxonomy" id="2811233"/>
    <lineage>
        <taxon>Bacteria</taxon>
        <taxon>Pseudomonadati</taxon>
        <taxon>Pseudomonadota</taxon>
        <taxon>Gammaproteobacteria</taxon>
        <taxon>Oceanospirillales</taxon>
        <taxon>Oceanospirillaceae</taxon>
        <taxon>Amphritea</taxon>
    </lineage>
</organism>
<evidence type="ECO:0000313" key="2">
    <source>
        <dbReference type="Proteomes" id="UP000760472"/>
    </source>
</evidence>
<evidence type="ECO:0000313" key="1">
    <source>
        <dbReference type="EMBL" id="MBN0986604.1"/>
    </source>
</evidence>
<gene>
    <name evidence="1" type="ORF">JW498_04475</name>
</gene>
<reference evidence="1 2" key="1">
    <citation type="submission" date="2021-02" db="EMBL/GenBank/DDBJ databases">
        <title>A novel species of genus Amphritea isolated from a fishpond in China.</title>
        <authorList>
            <person name="Lu H."/>
        </authorList>
    </citation>
    <scope>NUCLEOTIDE SEQUENCE [LARGE SCALE GENOMIC DNA]</scope>
    <source>
        <strain evidence="1 2">RP18W</strain>
    </source>
</reference>
<comment type="caution">
    <text evidence="1">The sequence shown here is derived from an EMBL/GenBank/DDBJ whole genome shotgun (WGS) entry which is preliminary data.</text>
</comment>
<proteinExistence type="predicted"/>